<feature type="transmembrane region" description="Helical" evidence="6">
    <location>
        <begin position="115"/>
        <end position="135"/>
    </location>
</feature>
<evidence type="ECO:0000256" key="1">
    <source>
        <dbReference type="ARBA" id="ARBA00004651"/>
    </source>
</evidence>
<dbReference type="PANTHER" id="PTHR30250">
    <property type="entry name" value="PST FAMILY PREDICTED COLANIC ACID TRANSPORTER"/>
    <property type="match status" value="1"/>
</dbReference>
<keyword evidence="3 6" id="KW-0812">Transmembrane</keyword>
<evidence type="ECO:0000256" key="3">
    <source>
        <dbReference type="ARBA" id="ARBA00022692"/>
    </source>
</evidence>
<feature type="transmembrane region" description="Helical" evidence="6">
    <location>
        <begin position="296"/>
        <end position="314"/>
    </location>
</feature>
<gene>
    <name evidence="7" type="ORF">DY048_01390</name>
</gene>
<dbReference type="EMBL" id="QUAM01000001">
    <property type="protein sequence ID" value="TPR16144.1"/>
    <property type="molecule type" value="Genomic_DNA"/>
</dbReference>
<feature type="transmembrane region" description="Helical" evidence="6">
    <location>
        <begin position="147"/>
        <end position="171"/>
    </location>
</feature>
<dbReference type="RefSeq" id="WP_105987397.1">
    <property type="nucleotide sequence ID" value="NZ_POST01000001.1"/>
</dbReference>
<feature type="transmembrane region" description="Helical" evidence="6">
    <location>
        <begin position="15"/>
        <end position="35"/>
    </location>
</feature>
<dbReference type="InterPro" id="IPR050833">
    <property type="entry name" value="Poly_Biosynth_Transport"/>
</dbReference>
<evidence type="ECO:0000313" key="7">
    <source>
        <dbReference type="EMBL" id="TPR16144.1"/>
    </source>
</evidence>
<evidence type="ECO:0008006" key="9">
    <source>
        <dbReference type="Google" id="ProtNLM"/>
    </source>
</evidence>
<sequence length="480" mass="56287">MYKIRSFIKDASKMVFSNTLFLITGILASFVIPTVLDKSNYGDYKLFMLYTGYVSIFHFGFVDGILIRLSGNEYEDMDVINIRLFSRFFLEFEVAISFVMALCIFVLNLDYITRVIFLLICASIFLNNVQTYYQFIARSLLRFSQIAFMNFLQSMFNIIMIISSIFIYNIFHRVSLYYYLIFIISANFVMTFIYIYKYRNLTFGTHDRLKNHFKDILQLFKNGIFLTISYQSANIFTNLDNQIISMLFRSSVYAEYAFTYSIVSVISTVLNSMSSMVFPYMKKYKKETVIKNHSNIVKYISILSMLMISLYYPFEFIVNNFLSKYSSSLTFLKPIIPLVCINSIVDIVIFNFFIYLKKNRSYLLINVFNIIVSIVMSWGAYFIFGTPIALAYVSLISALIWFFSLELYLHINYKVAFIKNYLYVFCIIMLFIVIASLINGISLLLLYIAIYAVVTLLFYKHDVIGIINYLVGKIRRKNEN</sequence>
<organism evidence="7 8">
    <name type="scientific">Apilactobacillus timberlakei</name>
    <dbReference type="NCBI Taxonomy" id="2008380"/>
    <lineage>
        <taxon>Bacteria</taxon>
        <taxon>Bacillati</taxon>
        <taxon>Bacillota</taxon>
        <taxon>Bacilli</taxon>
        <taxon>Lactobacillales</taxon>
        <taxon>Lactobacillaceae</taxon>
        <taxon>Apilactobacillus</taxon>
    </lineage>
</organism>
<dbReference type="Proteomes" id="UP000767392">
    <property type="component" value="Unassembled WGS sequence"/>
</dbReference>
<feature type="transmembrane region" description="Helical" evidence="6">
    <location>
        <begin position="177"/>
        <end position="196"/>
    </location>
</feature>
<proteinExistence type="predicted"/>
<dbReference type="PANTHER" id="PTHR30250:SF11">
    <property type="entry name" value="O-ANTIGEN TRANSPORTER-RELATED"/>
    <property type="match status" value="1"/>
</dbReference>
<dbReference type="InterPro" id="IPR002797">
    <property type="entry name" value="Polysacc_synth"/>
</dbReference>
<name>A0ABY2YZY3_9LACO</name>
<evidence type="ECO:0000313" key="8">
    <source>
        <dbReference type="Proteomes" id="UP000767392"/>
    </source>
</evidence>
<keyword evidence="2" id="KW-1003">Cell membrane</keyword>
<comment type="subcellular location">
    <subcellularLocation>
        <location evidence="1">Cell membrane</location>
        <topology evidence="1">Multi-pass membrane protein</topology>
    </subcellularLocation>
</comment>
<feature type="transmembrane region" description="Helical" evidence="6">
    <location>
        <begin position="334"/>
        <end position="356"/>
    </location>
</feature>
<feature type="transmembrane region" description="Helical" evidence="6">
    <location>
        <begin position="444"/>
        <end position="471"/>
    </location>
</feature>
<dbReference type="Pfam" id="PF01943">
    <property type="entry name" value="Polysacc_synt"/>
    <property type="match status" value="1"/>
</dbReference>
<feature type="transmembrane region" description="Helical" evidence="6">
    <location>
        <begin position="216"/>
        <end position="236"/>
    </location>
</feature>
<feature type="transmembrane region" description="Helical" evidence="6">
    <location>
        <begin position="256"/>
        <end position="275"/>
    </location>
</feature>
<feature type="transmembrane region" description="Helical" evidence="6">
    <location>
        <begin position="47"/>
        <end position="67"/>
    </location>
</feature>
<comment type="caution">
    <text evidence="7">The sequence shown here is derived from an EMBL/GenBank/DDBJ whole genome shotgun (WGS) entry which is preliminary data.</text>
</comment>
<evidence type="ECO:0000256" key="5">
    <source>
        <dbReference type="ARBA" id="ARBA00023136"/>
    </source>
</evidence>
<evidence type="ECO:0000256" key="6">
    <source>
        <dbReference type="SAM" id="Phobius"/>
    </source>
</evidence>
<keyword evidence="4 6" id="KW-1133">Transmembrane helix</keyword>
<keyword evidence="5 6" id="KW-0472">Membrane</keyword>
<feature type="transmembrane region" description="Helical" evidence="6">
    <location>
        <begin position="390"/>
        <end position="409"/>
    </location>
</feature>
<feature type="transmembrane region" description="Helical" evidence="6">
    <location>
        <begin position="421"/>
        <end position="438"/>
    </location>
</feature>
<accession>A0ABY2YZY3</accession>
<keyword evidence="8" id="KW-1185">Reference proteome</keyword>
<reference evidence="7 8" key="1">
    <citation type="submission" date="2018-08" db="EMBL/GenBank/DDBJ databases">
        <title>Comparative genomics of wild bee and flower associated Lactobacillus reveals potential adaptation to the bee host.</title>
        <authorList>
            <person name="Vuong H.Q."/>
            <person name="Mcfrederick Q.S."/>
        </authorList>
    </citation>
    <scope>NUCLEOTIDE SEQUENCE [LARGE SCALE GENOMIC DNA]</scope>
    <source>
        <strain evidence="7 8">HV_04</strain>
    </source>
</reference>
<evidence type="ECO:0000256" key="4">
    <source>
        <dbReference type="ARBA" id="ARBA00022989"/>
    </source>
</evidence>
<feature type="transmembrane region" description="Helical" evidence="6">
    <location>
        <begin position="88"/>
        <end position="109"/>
    </location>
</feature>
<feature type="transmembrane region" description="Helical" evidence="6">
    <location>
        <begin position="363"/>
        <end position="384"/>
    </location>
</feature>
<evidence type="ECO:0000256" key="2">
    <source>
        <dbReference type="ARBA" id="ARBA00022475"/>
    </source>
</evidence>
<protein>
    <recommendedName>
        <fullName evidence="9">Polysaccharide biosynthesis protein</fullName>
    </recommendedName>
</protein>